<feature type="domain" description="PLAT" evidence="13">
    <location>
        <begin position="188"/>
        <end position="314"/>
    </location>
</feature>
<dbReference type="GO" id="GO:0046872">
    <property type="term" value="F:metal ion binding"/>
    <property type="evidence" value="ECO:0007669"/>
    <property type="project" value="UniProtKB-KW"/>
</dbReference>
<dbReference type="Proteomes" id="UP000604825">
    <property type="component" value="Unassembled WGS sequence"/>
</dbReference>
<dbReference type="OrthoDB" id="407298at2759"/>
<evidence type="ECO:0000313" key="16">
    <source>
        <dbReference type="Proteomes" id="UP000604825"/>
    </source>
</evidence>
<reference evidence="15" key="1">
    <citation type="submission" date="2020-10" db="EMBL/GenBank/DDBJ databases">
        <authorList>
            <person name="Han B."/>
            <person name="Lu T."/>
            <person name="Zhao Q."/>
            <person name="Huang X."/>
            <person name="Zhao Y."/>
        </authorList>
    </citation>
    <scope>NUCLEOTIDE SEQUENCE</scope>
</reference>
<feature type="compositionally biased region" description="Basic and acidic residues" evidence="12">
    <location>
        <begin position="395"/>
        <end position="407"/>
    </location>
</feature>
<evidence type="ECO:0000256" key="5">
    <source>
        <dbReference type="ARBA" id="ARBA00022832"/>
    </source>
</evidence>
<evidence type="ECO:0000256" key="12">
    <source>
        <dbReference type="SAM" id="MobiDB-lite"/>
    </source>
</evidence>
<keyword evidence="7" id="KW-0560">Oxidoreductase</keyword>
<dbReference type="PROSITE" id="PS50095">
    <property type="entry name" value="PLAT"/>
    <property type="match status" value="1"/>
</dbReference>
<dbReference type="InterPro" id="IPR013819">
    <property type="entry name" value="LipOase_C"/>
</dbReference>
<keyword evidence="3" id="KW-0479">Metal-binding</keyword>
<organism evidence="15 16">
    <name type="scientific">Miscanthus lutarioriparius</name>
    <dbReference type="NCBI Taxonomy" id="422564"/>
    <lineage>
        <taxon>Eukaryota</taxon>
        <taxon>Viridiplantae</taxon>
        <taxon>Streptophyta</taxon>
        <taxon>Embryophyta</taxon>
        <taxon>Tracheophyta</taxon>
        <taxon>Spermatophyta</taxon>
        <taxon>Magnoliopsida</taxon>
        <taxon>Liliopsida</taxon>
        <taxon>Poales</taxon>
        <taxon>Poaceae</taxon>
        <taxon>PACMAD clade</taxon>
        <taxon>Panicoideae</taxon>
        <taxon>Andropogonodae</taxon>
        <taxon>Andropogoneae</taxon>
        <taxon>Saccharinae</taxon>
        <taxon>Miscanthus</taxon>
    </lineage>
</organism>
<dbReference type="SUPFAM" id="SSF48484">
    <property type="entry name" value="Lipoxigenase"/>
    <property type="match status" value="1"/>
</dbReference>
<protein>
    <recommendedName>
        <fullName evidence="10">linoleate 13S-lipoxygenase</fullName>
        <ecNumber evidence="10">1.13.11.12</ecNumber>
    </recommendedName>
</protein>
<evidence type="ECO:0000256" key="4">
    <source>
        <dbReference type="ARBA" id="ARBA00022767"/>
    </source>
</evidence>
<feature type="compositionally biased region" description="Low complexity" evidence="12">
    <location>
        <begin position="680"/>
        <end position="694"/>
    </location>
</feature>
<dbReference type="GO" id="GO:0034440">
    <property type="term" value="P:lipid oxidation"/>
    <property type="evidence" value="ECO:0007669"/>
    <property type="project" value="InterPro"/>
</dbReference>
<dbReference type="InterPro" id="IPR036226">
    <property type="entry name" value="LipOase_C_sf"/>
</dbReference>
<dbReference type="PRINTS" id="PR00468">
    <property type="entry name" value="PLTLPOXGNASE"/>
</dbReference>
<keyword evidence="4" id="KW-0925">Oxylipin biosynthesis</keyword>
<keyword evidence="16" id="KW-1185">Reference proteome</keyword>
<dbReference type="AlphaFoldDB" id="A0A811Q3D7"/>
<evidence type="ECO:0000256" key="7">
    <source>
        <dbReference type="ARBA" id="ARBA00023002"/>
    </source>
</evidence>
<feature type="compositionally biased region" description="Basic and acidic residues" evidence="12">
    <location>
        <begin position="363"/>
        <end position="372"/>
    </location>
</feature>
<dbReference type="GO" id="GO:0031408">
    <property type="term" value="P:oxylipin biosynthetic process"/>
    <property type="evidence" value="ECO:0007669"/>
    <property type="project" value="UniProtKB-KW"/>
</dbReference>
<feature type="compositionally biased region" description="Polar residues" evidence="12">
    <location>
        <begin position="558"/>
        <end position="572"/>
    </location>
</feature>
<evidence type="ECO:0000259" key="13">
    <source>
        <dbReference type="PROSITE" id="PS50095"/>
    </source>
</evidence>
<dbReference type="InterPro" id="IPR001246">
    <property type="entry name" value="LipOase_plant"/>
</dbReference>
<evidence type="ECO:0000313" key="15">
    <source>
        <dbReference type="EMBL" id="CAD6250474.1"/>
    </source>
</evidence>
<evidence type="ECO:0000259" key="14">
    <source>
        <dbReference type="PROSITE" id="PS51393"/>
    </source>
</evidence>
<dbReference type="SUPFAM" id="SSF49723">
    <property type="entry name" value="Lipase/lipooxygenase domain (PLAT/LH2 domain)"/>
    <property type="match status" value="1"/>
</dbReference>
<dbReference type="Gene3D" id="2.60.60.20">
    <property type="entry name" value="PLAT/LH2 domain"/>
    <property type="match status" value="1"/>
</dbReference>
<dbReference type="PROSITE" id="PS51393">
    <property type="entry name" value="LIPOXYGENASE_3"/>
    <property type="match status" value="1"/>
</dbReference>
<feature type="region of interest" description="Disordered" evidence="12">
    <location>
        <begin position="388"/>
        <end position="407"/>
    </location>
</feature>
<keyword evidence="6" id="KW-0223">Dioxygenase</keyword>
<comment type="caution">
    <text evidence="15">The sequence shown here is derived from an EMBL/GenBank/DDBJ whole genome shotgun (WGS) entry which is preliminary data.</text>
</comment>
<dbReference type="GO" id="GO:0006633">
    <property type="term" value="P:fatty acid biosynthetic process"/>
    <property type="evidence" value="ECO:0007669"/>
    <property type="project" value="UniProtKB-KW"/>
</dbReference>
<feature type="region of interest" description="Disordered" evidence="12">
    <location>
        <begin position="489"/>
        <end position="581"/>
    </location>
</feature>
<feature type="domain" description="Lipoxygenase" evidence="14">
    <location>
        <begin position="317"/>
        <end position="467"/>
    </location>
</feature>
<evidence type="ECO:0000256" key="6">
    <source>
        <dbReference type="ARBA" id="ARBA00022964"/>
    </source>
</evidence>
<evidence type="ECO:0000256" key="10">
    <source>
        <dbReference type="ARBA" id="ARBA00038988"/>
    </source>
</evidence>
<feature type="compositionally biased region" description="Basic and acidic residues" evidence="12">
    <location>
        <begin position="489"/>
        <end position="506"/>
    </location>
</feature>
<keyword evidence="5" id="KW-0276">Fatty acid metabolism</keyword>
<evidence type="ECO:0000256" key="3">
    <source>
        <dbReference type="ARBA" id="ARBA00022723"/>
    </source>
</evidence>
<dbReference type="SMART" id="SM00308">
    <property type="entry name" value="LH2"/>
    <property type="match status" value="1"/>
</dbReference>
<dbReference type="Pfam" id="PF01477">
    <property type="entry name" value="PLAT"/>
    <property type="match status" value="1"/>
</dbReference>
<dbReference type="GO" id="GO:0016165">
    <property type="term" value="F:linoleate 13S-lipoxygenase activity"/>
    <property type="evidence" value="ECO:0007669"/>
    <property type="project" value="UniProtKB-EC"/>
</dbReference>
<feature type="region of interest" description="Disordered" evidence="12">
    <location>
        <begin position="360"/>
        <end position="381"/>
    </location>
</feature>
<accession>A0A811Q3D7</accession>
<dbReference type="Pfam" id="PF00305">
    <property type="entry name" value="Lipoxygenase"/>
    <property type="match status" value="1"/>
</dbReference>
<evidence type="ECO:0000256" key="1">
    <source>
        <dbReference type="ARBA" id="ARBA00009419"/>
    </source>
</evidence>
<dbReference type="Gene3D" id="4.10.375.10">
    <property type="entry name" value="Lipoxygenase-1, Domain 2"/>
    <property type="match status" value="1"/>
</dbReference>
<proteinExistence type="inferred from homology"/>
<keyword evidence="9" id="KW-0275">Fatty acid biosynthesis</keyword>
<comment type="caution">
    <text evidence="11">Lacks conserved residue(s) required for the propagation of feature annotation.</text>
</comment>
<dbReference type="InterPro" id="IPR036392">
    <property type="entry name" value="PLAT/LH2_dom_sf"/>
</dbReference>
<keyword evidence="8" id="KW-0443">Lipid metabolism</keyword>
<dbReference type="FunFam" id="2.60.60.20:FF:000021">
    <property type="entry name" value="Lipoxygenase"/>
    <property type="match status" value="1"/>
</dbReference>
<dbReference type="EC" id="1.13.11.12" evidence="10"/>
<dbReference type="EMBL" id="CAJGYO010000008">
    <property type="protein sequence ID" value="CAD6250474.1"/>
    <property type="molecule type" value="Genomic_DNA"/>
</dbReference>
<keyword evidence="2" id="KW-0444">Lipid biosynthesis</keyword>
<dbReference type="InterPro" id="IPR042057">
    <property type="entry name" value="Lipoxy_PLAT/LH2"/>
</dbReference>
<dbReference type="FunFam" id="4.10.375.10:FF:000002">
    <property type="entry name" value="Lipoxygenase"/>
    <property type="match status" value="1"/>
</dbReference>
<gene>
    <name evidence="15" type="ORF">NCGR_LOCUS34254</name>
</gene>
<feature type="region of interest" description="Disordered" evidence="12">
    <location>
        <begin position="89"/>
        <end position="110"/>
    </location>
</feature>
<evidence type="ECO:0000256" key="11">
    <source>
        <dbReference type="PROSITE-ProRule" id="PRU00152"/>
    </source>
</evidence>
<evidence type="ECO:0000256" key="2">
    <source>
        <dbReference type="ARBA" id="ARBA00022516"/>
    </source>
</evidence>
<dbReference type="CDD" id="cd01751">
    <property type="entry name" value="PLAT_LH2"/>
    <property type="match status" value="1"/>
</dbReference>
<name>A0A811Q3D7_9POAL</name>
<comment type="similarity">
    <text evidence="1">Belongs to the lipoxygenase family.</text>
</comment>
<dbReference type="PANTHER" id="PTHR11771">
    <property type="entry name" value="LIPOXYGENASE"/>
    <property type="match status" value="1"/>
</dbReference>
<dbReference type="InterPro" id="IPR000907">
    <property type="entry name" value="LipOase"/>
</dbReference>
<evidence type="ECO:0000256" key="8">
    <source>
        <dbReference type="ARBA" id="ARBA00023098"/>
    </source>
</evidence>
<evidence type="ECO:0000256" key="9">
    <source>
        <dbReference type="ARBA" id="ARBA00023160"/>
    </source>
</evidence>
<sequence length="710" mass="76657">MTPLIAGPPKRRVSKIPVDWSPRRSGRLAAKSKFRVANPVVRAQNVLIKRWEIQQQELGVDHEAMHSYHQCILSNSLWVTATASSARRAASPTACCRSRRGGPASALRPASAGSGAASSMILGSRLASWPSAAAVVSRRRGGGVSSFSSRSRSSRRHMRLPRISCSATEEVSGAVPSVTVEQMMTVSATVEASPAIGQMYFERALDDVRDLLGKTLLMELVSSELDAKTGLEKPRVTAFAHKTLREGHYEAEFKVPASFGPVGAVLVENEHHKEIFIREIKLVTGGDSSTAVTFDCNSWVHSKFDKPEKRIFFTLKSYLSSDTPKGLEDLRKKDLQELRGDGSGERKAFERVYDYDVYNDLGDPDKNPDHQRPILGGSKRFPYPRRCRTGRARTKRDPQTEKRDGHHYVPRDEQFSEVKQLTFGATTLRSGLHALLLAIRPMLIKEELRFPHFPAIDELHSDGIPLPAQTGLDAIRSVVPRVVKLVGDTTDHADDRGAEPAVHKAPDGVPHQEQAGPGGVRPGGVRHHQGDPGEADELRHDRGAGAGGDGMVKKRPAATQQTSLPDTQSATNSSSAHHFSDASDHFPAASLLVSTARSSCCGGVPRRARTTYVGVCSSCRHDAMGAYARVRHAPPASLGTAAAMRHATPGPLGTPLTMAPLSRGPAASRDRTRATPAACSRASWGTTSSSSSATRPRRPQPPAAEAPTAS</sequence>
<feature type="region of interest" description="Disordered" evidence="12">
    <location>
        <begin position="645"/>
        <end position="710"/>
    </location>
</feature>
<dbReference type="InterPro" id="IPR001024">
    <property type="entry name" value="PLAT/LH2_dom"/>
</dbReference>
<feature type="compositionally biased region" description="Basic and acidic residues" evidence="12">
    <location>
        <begin position="528"/>
        <end position="543"/>
    </location>
</feature>